<protein>
    <recommendedName>
        <fullName evidence="3">Phospholipid/glycerol acyltransferase domain-containing protein</fullName>
    </recommendedName>
</protein>
<keyword evidence="2" id="KW-0472">Membrane</keyword>
<dbReference type="InterPro" id="IPR002123">
    <property type="entry name" value="Plipid/glycerol_acylTrfase"/>
</dbReference>
<dbReference type="SMART" id="SM00563">
    <property type="entry name" value="PlsC"/>
    <property type="match status" value="1"/>
</dbReference>
<accession>A0A316U4V2</accession>
<sequence length="729" mass="80157">MSSSQDLKMSVAGLAPSLQASSPAAAPPPPGEDAWDAKAITISRGRGFGPWYSIMRWIGRRCSSHFFSSVTVLGGEDVPRTGAFILVCSHFSTIMDVAIISAHLPHGRPIHYWAKKGLYRGKWIAYILNDSGNIQVDRKNKDNQALFKGTFDAMQAGEAIGLFPEGGSYTEPRLHSMKAGAAWAALEYAKFLLAEEENKKDGSPASPSEIKTDVKIIPASINYTEKSRWRSQAIFQMGKAFSVDEYTDEFLAASTEPSTKIAVSATSDEDGLLGNRSDGSSRRFPAPQTPLFPATPAAYSDVEPSYLDPIVNPGAGLTVPTERPPLARGTTRRSDRAAKDAVQKLTDRISREMNQITINAPDWKTWHAMKVARELLWQGDAKKGGTELDLTHIVPISNALIALFEVDENSDSPPLPQAIHASEVLLRLQALQLAARTDLPTLNAIAPSYNKRNYSFPTKGQTSRALLYNIAQLALRSPLYVPVYIFYGPAYFAGWYMSSKHAKHEEESMASVKSLVSFPVAFLTHCLLFLFISALFLFTPPGLLIAFLLSQALRITAEKYVLSSAYRLAKETAAYGRCLTIHLGLVKSFTGREREVEVMVRAVEVAQPVQWTLTKAFKRQPDGKRARTTSQSQSQASGEAKGEVKLAMTSSVDGEVPGEKIVTLKRVRGASPGGGKRRPAPIRLLRLALQTRRESILSLRELIKAVRERGTDRQREAWMYLESQGAKLV</sequence>
<organism evidence="4 5">
    <name type="scientific">Pseudomicrostroma glucosiphilum</name>
    <dbReference type="NCBI Taxonomy" id="1684307"/>
    <lineage>
        <taxon>Eukaryota</taxon>
        <taxon>Fungi</taxon>
        <taxon>Dikarya</taxon>
        <taxon>Basidiomycota</taxon>
        <taxon>Ustilaginomycotina</taxon>
        <taxon>Exobasidiomycetes</taxon>
        <taxon>Microstromatales</taxon>
        <taxon>Microstromatales incertae sedis</taxon>
        <taxon>Pseudomicrostroma</taxon>
    </lineage>
</organism>
<evidence type="ECO:0000259" key="3">
    <source>
        <dbReference type="SMART" id="SM00563"/>
    </source>
</evidence>
<evidence type="ECO:0000313" key="4">
    <source>
        <dbReference type="EMBL" id="PWN17985.1"/>
    </source>
</evidence>
<dbReference type="AlphaFoldDB" id="A0A316U4V2"/>
<keyword evidence="2" id="KW-1133">Transmembrane helix</keyword>
<name>A0A316U4V2_9BASI</name>
<dbReference type="GO" id="GO:0004366">
    <property type="term" value="F:glycerol-3-phosphate O-acyltransferase activity"/>
    <property type="evidence" value="ECO:0007669"/>
    <property type="project" value="TreeGrafter"/>
</dbReference>
<keyword evidence="5" id="KW-1185">Reference proteome</keyword>
<dbReference type="PANTHER" id="PTHR31605">
    <property type="entry name" value="GLYCEROL-3-PHOSPHATE O-ACYLTRANSFERASE 1"/>
    <property type="match status" value="1"/>
</dbReference>
<gene>
    <name evidence="4" type="ORF">BCV69DRAFT_90359</name>
</gene>
<feature type="region of interest" description="Disordered" evidence="1">
    <location>
        <begin position="266"/>
        <end position="288"/>
    </location>
</feature>
<dbReference type="STRING" id="1684307.A0A316U4V2"/>
<dbReference type="GO" id="GO:0016287">
    <property type="term" value="F:glycerone-phosphate O-acyltransferase activity"/>
    <property type="evidence" value="ECO:0007669"/>
    <property type="project" value="TreeGrafter"/>
</dbReference>
<evidence type="ECO:0000313" key="5">
    <source>
        <dbReference type="Proteomes" id="UP000245942"/>
    </source>
</evidence>
<evidence type="ECO:0000256" key="1">
    <source>
        <dbReference type="SAM" id="MobiDB-lite"/>
    </source>
</evidence>
<feature type="domain" description="Phospholipid/glycerol acyltransferase" evidence="3">
    <location>
        <begin position="84"/>
        <end position="224"/>
    </location>
</feature>
<dbReference type="PANTHER" id="PTHR31605:SF0">
    <property type="entry name" value="GLYCEROL-3-PHOSPHATE O-ACYLTRANSFERASE 1"/>
    <property type="match status" value="1"/>
</dbReference>
<dbReference type="InterPro" id="IPR052744">
    <property type="entry name" value="GPAT/DAPAT"/>
</dbReference>
<evidence type="ECO:0000256" key="2">
    <source>
        <dbReference type="SAM" id="Phobius"/>
    </source>
</evidence>
<feature type="compositionally biased region" description="Low complexity" evidence="1">
    <location>
        <begin position="628"/>
        <end position="637"/>
    </location>
</feature>
<feature type="transmembrane region" description="Helical" evidence="2">
    <location>
        <begin position="479"/>
        <end position="498"/>
    </location>
</feature>
<dbReference type="OrthoDB" id="1044435at2759"/>
<dbReference type="Pfam" id="PF01553">
    <property type="entry name" value="Acyltransferase"/>
    <property type="match status" value="1"/>
</dbReference>
<keyword evidence="2" id="KW-0812">Transmembrane</keyword>
<dbReference type="GeneID" id="37017358"/>
<feature type="region of interest" description="Disordered" evidence="1">
    <location>
        <begin position="314"/>
        <end position="339"/>
    </location>
</feature>
<reference evidence="4 5" key="1">
    <citation type="journal article" date="2018" name="Mol. Biol. Evol.">
        <title>Broad Genomic Sampling Reveals a Smut Pathogenic Ancestry of the Fungal Clade Ustilaginomycotina.</title>
        <authorList>
            <person name="Kijpornyongpan T."/>
            <person name="Mondo S.J."/>
            <person name="Barry K."/>
            <person name="Sandor L."/>
            <person name="Lee J."/>
            <person name="Lipzen A."/>
            <person name="Pangilinan J."/>
            <person name="LaButti K."/>
            <person name="Hainaut M."/>
            <person name="Henrissat B."/>
            <person name="Grigoriev I.V."/>
            <person name="Spatafora J.W."/>
            <person name="Aime M.C."/>
        </authorList>
    </citation>
    <scope>NUCLEOTIDE SEQUENCE [LARGE SCALE GENOMIC DNA]</scope>
    <source>
        <strain evidence="4 5">MCA 4718</strain>
    </source>
</reference>
<dbReference type="Proteomes" id="UP000245942">
    <property type="component" value="Unassembled WGS sequence"/>
</dbReference>
<dbReference type="EMBL" id="KZ819339">
    <property type="protein sequence ID" value="PWN17985.1"/>
    <property type="molecule type" value="Genomic_DNA"/>
</dbReference>
<feature type="transmembrane region" description="Helical" evidence="2">
    <location>
        <begin position="518"/>
        <end position="549"/>
    </location>
</feature>
<dbReference type="SUPFAM" id="SSF69593">
    <property type="entry name" value="Glycerol-3-phosphate (1)-acyltransferase"/>
    <property type="match status" value="1"/>
</dbReference>
<dbReference type="GO" id="GO:0008654">
    <property type="term" value="P:phospholipid biosynthetic process"/>
    <property type="evidence" value="ECO:0007669"/>
    <property type="project" value="TreeGrafter"/>
</dbReference>
<feature type="region of interest" description="Disordered" evidence="1">
    <location>
        <begin position="618"/>
        <end position="644"/>
    </location>
</feature>
<proteinExistence type="predicted"/>
<dbReference type="RefSeq" id="XP_025345145.1">
    <property type="nucleotide sequence ID" value="XM_025495624.1"/>
</dbReference>